<gene>
    <name evidence="1" type="ORF">EC973_008775</name>
</gene>
<dbReference type="InterPro" id="IPR010371">
    <property type="entry name" value="YBR137W-like"/>
</dbReference>
<dbReference type="PIRSF" id="PIRSF008757">
    <property type="entry name" value="UCP008757"/>
    <property type="match status" value="1"/>
</dbReference>
<organism evidence="1 2">
    <name type="scientific">Apophysomyces ossiformis</name>
    <dbReference type="NCBI Taxonomy" id="679940"/>
    <lineage>
        <taxon>Eukaryota</taxon>
        <taxon>Fungi</taxon>
        <taxon>Fungi incertae sedis</taxon>
        <taxon>Mucoromycota</taxon>
        <taxon>Mucoromycotina</taxon>
        <taxon>Mucoromycetes</taxon>
        <taxon>Mucorales</taxon>
        <taxon>Mucorineae</taxon>
        <taxon>Mucoraceae</taxon>
        <taxon>Apophysomyces</taxon>
    </lineage>
</organism>
<name>A0A8H7BS23_9FUNG</name>
<dbReference type="InterPro" id="IPR038084">
    <property type="entry name" value="PduO/GlcC-like_sf"/>
</dbReference>
<keyword evidence="2" id="KW-1185">Reference proteome</keyword>
<proteinExistence type="inferred from homology"/>
<dbReference type="NCBIfam" id="NF002696">
    <property type="entry name" value="PRK02487.1-5"/>
    <property type="match status" value="1"/>
</dbReference>
<comment type="caution">
    <text evidence="1">The sequence shown here is derived from an EMBL/GenBank/DDBJ whole genome shotgun (WGS) entry which is preliminary data.</text>
</comment>
<evidence type="ECO:0000313" key="2">
    <source>
        <dbReference type="Proteomes" id="UP000605846"/>
    </source>
</evidence>
<dbReference type="Proteomes" id="UP000605846">
    <property type="component" value="Unassembled WGS sequence"/>
</dbReference>
<dbReference type="InterPro" id="IPR005624">
    <property type="entry name" value="PduO/GlcC-like"/>
</dbReference>
<dbReference type="SUPFAM" id="SSF143744">
    <property type="entry name" value="GlcG-like"/>
    <property type="match status" value="1"/>
</dbReference>
<dbReference type="Gene3D" id="3.30.450.150">
    <property type="entry name" value="Haem-degrading domain"/>
    <property type="match status" value="1"/>
</dbReference>
<dbReference type="AlphaFoldDB" id="A0A8H7BS23"/>
<accession>A0A8H7BS23</accession>
<evidence type="ECO:0000313" key="1">
    <source>
        <dbReference type="EMBL" id="KAF7726441.1"/>
    </source>
</evidence>
<dbReference type="EMBL" id="JABAYA010000079">
    <property type="protein sequence ID" value="KAF7726441.1"/>
    <property type="molecule type" value="Genomic_DNA"/>
</dbReference>
<dbReference type="OrthoDB" id="2209940at2759"/>
<dbReference type="Pfam" id="PF03928">
    <property type="entry name" value="HbpS-like"/>
    <property type="match status" value="1"/>
</dbReference>
<dbReference type="PANTHER" id="PTHR28255:SF1">
    <property type="entry name" value="UPF0303 PROTEIN YBR137W"/>
    <property type="match status" value="1"/>
</dbReference>
<protein>
    <submittedName>
        <fullName evidence="1">Uncharacterized protein</fullName>
    </submittedName>
</protein>
<dbReference type="HAMAP" id="MF_00761">
    <property type="entry name" value="UPF0303"/>
    <property type="match status" value="1"/>
</dbReference>
<dbReference type="GO" id="GO:0006620">
    <property type="term" value="P:post-translational protein targeting to endoplasmic reticulum membrane"/>
    <property type="evidence" value="ECO:0007669"/>
    <property type="project" value="TreeGrafter"/>
</dbReference>
<dbReference type="GO" id="GO:0072380">
    <property type="term" value="C:TRC complex"/>
    <property type="evidence" value="ECO:0007669"/>
    <property type="project" value="TreeGrafter"/>
</dbReference>
<sequence length="159" mass="17816">MANLNALLEQEAELQFTRFSSEDALNLGLLLLENGKSYTRPIVIDITLAGHQLFHYSMQGTSPDNNEWVRRKNNTVNRFGHSSYYMGQYCASKSALFEQKYAVSDKEYACHGGAFPLKIRDVGIVGTITVSGLAQEDDHNLVVRSIEQYLAKSLDNPKP</sequence>
<dbReference type="PANTHER" id="PTHR28255">
    <property type="match status" value="1"/>
</dbReference>
<reference evidence="1" key="1">
    <citation type="submission" date="2020-01" db="EMBL/GenBank/DDBJ databases">
        <title>Genome Sequencing of Three Apophysomyces-Like Fungal Strains Confirms a Novel Fungal Genus in the Mucoromycota with divergent Burkholderia-like Endosymbiotic Bacteria.</title>
        <authorList>
            <person name="Stajich J.E."/>
            <person name="Macias A.M."/>
            <person name="Carter-House D."/>
            <person name="Lovett B."/>
            <person name="Kasson L.R."/>
            <person name="Berry K."/>
            <person name="Grigoriev I."/>
            <person name="Chang Y."/>
            <person name="Spatafora J."/>
            <person name="Kasson M.T."/>
        </authorList>
    </citation>
    <scope>NUCLEOTIDE SEQUENCE</scope>
    <source>
        <strain evidence="1">NRRL A-21654</strain>
    </source>
</reference>